<dbReference type="PANTHER" id="PTHR12333:SF0">
    <property type="entry name" value="COMM DOMAIN-CONTAINING PROTEIN 10"/>
    <property type="match status" value="1"/>
</dbReference>
<dbReference type="EMBL" id="JAGDFL010000202">
    <property type="protein sequence ID" value="KAG7395507.1"/>
    <property type="molecule type" value="Genomic_DNA"/>
</dbReference>
<dbReference type="PROSITE" id="PS51269">
    <property type="entry name" value="COMM"/>
    <property type="match status" value="1"/>
</dbReference>
<evidence type="ECO:0000313" key="2">
    <source>
        <dbReference type="EMBL" id="KAG7395507.1"/>
    </source>
</evidence>
<organism evidence="2 3">
    <name type="scientific">Phytophthora boehmeriae</name>
    <dbReference type="NCBI Taxonomy" id="109152"/>
    <lineage>
        <taxon>Eukaryota</taxon>
        <taxon>Sar</taxon>
        <taxon>Stramenopiles</taxon>
        <taxon>Oomycota</taxon>
        <taxon>Peronosporomycetes</taxon>
        <taxon>Peronosporales</taxon>
        <taxon>Peronosporaceae</taxon>
        <taxon>Phytophthora</taxon>
    </lineage>
</organism>
<dbReference type="InterPro" id="IPR037361">
    <property type="entry name" value="COMMD10"/>
</dbReference>
<dbReference type="InterPro" id="IPR017920">
    <property type="entry name" value="COMM"/>
</dbReference>
<gene>
    <name evidence="2" type="primary">COMMD10</name>
    <name evidence="2" type="ORF">PHYBOEH_003647</name>
</gene>
<protein>
    <submittedName>
        <fullName evidence="2">COMM domain-containing protein 10</fullName>
    </submittedName>
</protein>
<dbReference type="AlphaFoldDB" id="A0A8T1WNM0"/>
<sequence>MRELQSFAVLNDVKRDRLGQVLARVLEKMASNESEAFTAAEKDQLGSMLALADAQIDEVVAVATDVFTNASTFGQIDRNLLTSRGVQDNALFTVEKAWRKKGRVVAEQIAAHHSIETPSLELQGTDWRLHLQMGSNHRSGQSEPTAIFQLDVADKSSATNETERLDVEFSHAELRALFLQLNAIQAELDALGMPSAAA</sequence>
<dbReference type="Proteomes" id="UP000693981">
    <property type="component" value="Unassembled WGS sequence"/>
</dbReference>
<keyword evidence="3" id="KW-1185">Reference proteome</keyword>
<dbReference type="OrthoDB" id="77522at2759"/>
<dbReference type="Pfam" id="PF07258">
    <property type="entry name" value="COMM_domain"/>
    <property type="match status" value="1"/>
</dbReference>
<reference evidence="2" key="1">
    <citation type="submission" date="2021-02" db="EMBL/GenBank/DDBJ databases">
        <authorList>
            <person name="Palmer J.M."/>
        </authorList>
    </citation>
    <scope>NUCLEOTIDE SEQUENCE</scope>
    <source>
        <strain evidence="2">SCRP23</strain>
    </source>
</reference>
<comment type="caution">
    <text evidence="2">The sequence shown here is derived from an EMBL/GenBank/DDBJ whole genome shotgun (WGS) entry which is preliminary data.</text>
</comment>
<evidence type="ECO:0000259" key="1">
    <source>
        <dbReference type="PROSITE" id="PS51269"/>
    </source>
</evidence>
<accession>A0A8T1WNM0</accession>
<proteinExistence type="predicted"/>
<feature type="domain" description="COMM" evidence="1">
    <location>
        <begin position="121"/>
        <end position="192"/>
    </location>
</feature>
<evidence type="ECO:0000313" key="3">
    <source>
        <dbReference type="Proteomes" id="UP000693981"/>
    </source>
</evidence>
<name>A0A8T1WNM0_9STRA</name>
<dbReference type="PANTHER" id="PTHR12333">
    <property type="entry name" value="COMM DOMAIN CONTAINING PROTEIN 10"/>
    <property type="match status" value="1"/>
</dbReference>